<accession>A0A6L3SSZ7</accession>
<gene>
    <name evidence="1" type="ORF">F6X53_22555</name>
</gene>
<keyword evidence="2" id="KW-1185">Reference proteome</keyword>
<name>A0A6L3SSZ7_9HYPH</name>
<reference evidence="1 2" key="1">
    <citation type="submission" date="2019-09" db="EMBL/GenBank/DDBJ databases">
        <title>YIM 48816 draft genome.</title>
        <authorList>
            <person name="Jiang L."/>
        </authorList>
    </citation>
    <scope>NUCLEOTIDE SEQUENCE [LARGE SCALE GENOMIC DNA]</scope>
    <source>
        <strain evidence="1 2">YIM 48816</strain>
    </source>
</reference>
<organism evidence="1 2">
    <name type="scientific">Methylobacterium soli</name>
    <dbReference type="NCBI Taxonomy" id="553447"/>
    <lineage>
        <taxon>Bacteria</taxon>
        <taxon>Pseudomonadati</taxon>
        <taxon>Pseudomonadota</taxon>
        <taxon>Alphaproteobacteria</taxon>
        <taxon>Hyphomicrobiales</taxon>
        <taxon>Methylobacteriaceae</taxon>
        <taxon>Methylobacterium</taxon>
    </lineage>
</organism>
<dbReference type="Proteomes" id="UP000474159">
    <property type="component" value="Unassembled WGS sequence"/>
</dbReference>
<protein>
    <submittedName>
        <fullName evidence="1">Uncharacterized protein</fullName>
    </submittedName>
</protein>
<proteinExistence type="predicted"/>
<dbReference type="AlphaFoldDB" id="A0A6L3SSZ7"/>
<dbReference type="OrthoDB" id="7870314at2"/>
<comment type="caution">
    <text evidence="1">The sequence shown here is derived from an EMBL/GenBank/DDBJ whole genome shotgun (WGS) entry which is preliminary data.</text>
</comment>
<sequence length="117" mass="12085">MRTATGLSGTPALALSAWRGVSGKRYVVGVHQLTTTNVVDAGPGVMIAVRRDEAGIAEPISIIADGIVGRIAAWTGEALRIGATELHVHRLGKHANERAAIVDDLTVTAPAADLEVA</sequence>
<evidence type="ECO:0000313" key="1">
    <source>
        <dbReference type="EMBL" id="KAB1076701.1"/>
    </source>
</evidence>
<dbReference type="EMBL" id="VZZK01000028">
    <property type="protein sequence ID" value="KAB1076701.1"/>
    <property type="molecule type" value="Genomic_DNA"/>
</dbReference>
<evidence type="ECO:0000313" key="2">
    <source>
        <dbReference type="Proteomes" id="UP000474159"/>
    </source>
</evidence>